<feature type="transmembrane region" description="Helical" evidence="1">
    <location>
        <begin position="59"/>
        <end position="78"/>
    </location>
</feature>
<evidence type="ECO:0000259" key="2">
    <source>
        <dbReference type="Pfam" id="PF07853"/>
    </source>
</evidence>
<name>A0ABR5ASH7_BACBA</name>
<evidence type="ECO:0000313" key="4">
    <source>
        <dbReference type="Proteomes" id="UP000031982"/>
    </source>
</evidence>
<dbReference type="RefSeq" id="WP_052475139.1">
    <property type="nucleotide sequence ID" value="NZ_JARTHD010000009.1"/>
</dbReference>
<evidence type="ECO:0000313" key="3">
    <source>
        <dbReference type="EMBL" id="KIL77711.1"/>
    </source>
</evidence>
<dbReference type="Proteomes" id="UP000031982">
    <property type="component" value="Unassembled WGS sequence"/>
</dbReference>
<organism evidence="3 4">
    <name type="scientific">Bacillus badius</name>
    <dbReference type="NCBI Taxonomy" id="1455"/>
    <lineage>
        <taxon>Bacteria</taxon>
        <taxon>Bacillati</taxon>
        <taxon>Bacillota</taxon>
        <taxon>Bacilli</taxon>
        <taxon>Bacillales</taxon>
        <taxon>Bacillaceae</taxon>
        <taxon>Pseudobacillus</taxon>
    </lineage>
</organism>
<reference evidence="3 4" key="1">
    <citation type="submission" date="2015-01" db="EMBL/GenBank/DDBJ databases">
        <title>Genome Assembly of Bacillus badius MTCC 1458.</title>
        <authorList>
            <person name="Verma A."/>
            <person name="Khatri I."/>
            <person name="Mual P."/>
            <person name="Subramanian S."/>
            <person name="Krishnamurthi S."/>
        </authorList>
    </citation>
    <scope>NUCLEOTIDE SEQUENCE [LARGE SCALE GENOMIC DNA]</scope>
    <source>
        <strain evidence="3 4">MTCC 1458</strain>
    </source>
</reference>
<keyword evidence="1" id="KW-1133">Transmembrane helix</keyword>
<dbReference type="InterPro" id="IPR012867">
    <property type="entry name" value="DUF1648"/>
</dbReference>
<feature type="transmembrane region" description="Helical" evidence="1">
    <location>
        <begin position="12"/>
        <end position="33"/>
    </location>
</feature>
<keyword evidence="4" id="KW-1185">Reference proteome</keyword>
<feature type="transmembrane region" description="Helical" evidence="1">
    <location>
        <begin position="134"/>
        <end position="156"/>
    </location>
</feature>
<dbReference type="EMBL" id="JXLP01000012">
    <property type="protein sequence ID" value="KIL77711.1"/>
    <property type="molecule type" value="Genomic_DNA"/>
</dbReference>
<keyword evidence="1" id="KW-0812">Transmembrane</keyword>
<comment type="caution">
    <text evidence="3">The sequence shown here is derived from an EMBL/GenBank/DDBJ whole genome shotgun (WGS) entry which is preliminary data.</text>
</comment>
<proteinExistence type="predicted"/>
<protein>
    <recommendedName>
        <fullName evidence="2">DUF1648 domain-containing protein</fullName>
    </recommendedName>
</protein>
<dbReference type="Pfam" id="PF07853">
    <property type="entry name" value="DUF1648"/>
    <property type="match status" value="1"/>
</dbReference>
<keyword evidence="1" id="KW-0472">Membrane</keyword>
<evidence type="ECO:0000256" key="1">
    <source>
        <dbReference type="SAM" id="Phobius"/>
    </source>
</evidence>
<feature type="domain" description="DUF1648" evidence="2">
    <location>
        <begin position="23"/>
        <end position="68"/>
    </location>
</feature>
<accession>A0ABR5ASH7</accession>
<sequence>MNTDSQPEKRTLEKVSTFVSFAFIIINIIYLLVQWKEIPGQVPIHFNAKGEADGWGGKGMVWFLPFIAFLLWGVMTALERMPHLYNIPNLTEENKEQLFMNTRAMLNVMKSEIIIFLVYTSWQSVQWSRGNEAGLGYFELPVFLLAVFGTMGVFLYRNYKISRKGV</sequence>
<gene>
    <name evidence="3" type="ORF">SD77_1040</name>
</gene>